<dbReference type="GeneID" id="37013451"/>
<feature type="compositionally biased region" description="Polar residues" evidence="1">
    <location>
        <begin position="391"/>
        <end position="401"/>
    </location>
</feature>
<dbReference type="Proteomes" id="UP000245942">
    <property type="component" value="Unassembled WGS sequence"/>
</dbReference>
<evidence type="ECO:0000313" key="2">
    <source>
        <dbReference type="EMBL" id="PWN23126.1"/>
    </source>
</evidence>
<proteinExistence type="predicted"/>
<dbReference type="Pfam" id="PF04139">
    <property type="entry name" value="Rad9"/>
    <property type="match status" value="1"/>
</dbReference>
<protein>
    <recommendedName>
        <fullName evidence="4">Rad9-domain-containing protein</fullName>
    </recommendedName>
</protein>
<name>A0A316UD50_9BASI</name>
<accession>A0A316UD50</accession>
<keyword evidence="3" id="KW-1185">Reference proteome</keyword>
<sequence>MEASFSADRLKAFHHALTCLSKLGEVLNFHISRGLVPIETEGSTHGAGNAETVLQTSLRVSAINSSSSAFCAFVFAESFFDHIRLKPSSRSSEAPKKLECQVNTRSLLASLKTSSSRKLDKCEFSITDGQECYFAVRLHHQFGVTKTHRLTYEAQEALYPSANPDNASIIVVGAEAVQEWLLHFAITGRGADISFWCEADSCSVRSKSDEFDVGKNRRSIQTEVKVDPTQFDVYQVSGEVFLSLPLKEFRAAVAFAEAIGSHLELHFSAGGEPLFIKILGDSLSAEVVIATTDSKPAPRDGQLSGATAASHTSPSTQRRDDTHLNVGKVPQPTIPGPGADISPATNGLEETTGQTPKIERMAKQGPPPTFQAAVPSQEPSTVVGPPLRPSQFPQESTPPSESRSHNRRTIPQPPPPMQAQTQDEDFSTSLFRGGPSASQEQPPLSRASAPASARIVAPPSASSRRRLTSEPHLSLAQDGDEGDDTFDCGDGIDYGGALDEMERDIEAGHLVVHGSQAFKSSQAAAPEKSEAKRISLEQRDDSPGDETAGDEASAVEPAAAEAGEESTTMDESIAQYEAGSDDRGQAGESIQQEAVEEEELPPTQAPRAAAGDAGLTDGDRIRSAAEEEESLPRKKKFRPMNF</sequence>
<dbReference type="STRING" id="1684307.A0A316UD50"/>
<dbReference type="PANTHER" id="PTHR15237">
    <property type="entry name" value="DNA REPAIR PROTEIN RAD9"/>
    <property type="match status" value="1"/>
</dbReference>
<dbReference type="RefSeq" id="XP_025350286.1">
    <property type="nucleotide sequence ID" value="XM_025491717.1"/>
</dbReference>
<feature type="compositionally biased region" description="Polar residues" evidence="1">
    <location>
        <begin position="304"/>
        <end position="316"/>
    </location>
</feature>
<dbReference type="GO" id="GO:0000076">
    <property type="term" value="P:DNA replication checkpoint signaling"/>
    <property type="evidence" value="ECO:0007669"/>
    <property type="project" value="TreeGrafter"/>
</dbReference>
<dbReference type="GO" id="GO:0071479">
    <property type="term" value="P:cellular response to ionizing radiation"/>
    <property type="evidence" value="ECO:0007669"/>
    <property type="project" value="TreeGrafter"/>
</dbReference>
<dbReference type="OrthoDB" id="60092at2759"/>
<feature type="compositionally biased region" description="Basic and acidic residues" evidence="1">
    <location>
        <begin position="527"/>
        <end position="542"/>
    </location>
</feature>
<dbReference type="EMBL" id="KZ819322">
    <property type="protein sequence ID" value="PWN23126.1"/>
    <property type="molecule type" value="Genomic_DNA"/>
</dbReference>
<organism evidence="2 3">
    <name type="scientific">Pseudomicrostroma glucosiphilum</name>
    <dbReference type="NCBI Taxonomy" id="1684307"/>
    <lineage>
        <taxon>Eukaryota</taxon>
        <taxon>Fungi</taxon>
        <taxon>Dikarya</taxon>
        <taxon>Basidiomycota</taxon>
        <taxon>Ustilaginomycotina</taxon>
        <taxon>Exobasidiomycetes</taxon>
        <taxon>Microstromatales</taxon>
        <taxon>Microstromatales incertae sedis</taxon>
        <taxon>Pseudomicrostroma</taxon>
    </lineage>
</organism>
<feature type="region of interest" description="Disordered" evidence="1">
    <location>
        <begin position="294"/>
        <end position="500"/>
    </location>
</feature>
<reference evidence="2 3" key="1">
    <citation type="journal article" date="2018" name="Mol. Biol. Evol.">
        <title>Broad Genomic Sampling Reveals a Smut Pathogenic Ancestry of the Fungal Clade Ustilaginomycotina.</title>
        <authorList>
            <person name="Kijpornyongpan T."/>
            <person name="Mondo S.J."/>
            <person name="Barry K."/>
            <person name="Sandor L."/>
            <person name="Lee J."/>
            <person name="Lipzen A."/>
            <person name="Pangilinan J."/>
            <person name="LaButti K."/>
            <person name="Hainaut M."/>
            <person name="Henrissat B."/>
            <person name="Grigoriev I.V."/>
            <person name="Spatafora J.W."/>
            <person name="Aime M.C."/>
        </authorList>
    </citation>
    <scope>NUCLEOTIDE SEQUENCE [LARGE SCALE GENOMIC DNA]</scope>
    <source>
        <strain evidence="2 3">MCA 4718</strain>
    </source>
</reference>
<feature type="compositionally biased region" description="Acidic residues" evidence="1">
    <location>
        <begin position="478"/>
        <end position="487"/>
    </location>
</feature>
<dbReference type="PANTHER" id="PTHR15237:SF0">
    <property type="entry name" value="CELL CYCLE CHECKPOINT CONTROL PROTEIN"/>
    <property type="match status" value="1"/>
</dbReference>
<dbReference type="AlphaFoldDB" id="A0A316UD50"/>
<feature type="compositionally biased region" description="Basic residues" evidence="1">
    <location>
        <begin position="633"/>
        <end position="642"/>
    </location>
</feature>
<dbReference type="GO" id="GO:0006281">
    <property type="term" value="P:DNA repair"/>
    <property type="evidence" value="ECO:0007669"/>
    <property type="project" value="TreeGrafter"/>
</dbReference>
<evidence type="ECO:0000256" key="1">
    <source>
        <dbReference type="SAM" id="MobiDB-lite"/>
    </source>
</evidence>
<feature type="compositionally biased region" description="Low complexity" evidence="1">
    <location>
        <begin position="550"/>
        <end position="561"/>
    </location>
</feature>
<evidence type="ECO:0008006" key="4">
    <source>
        <dbReference type="Google" id="ProtNLM"/>
    </source>
</evidence>
<feature type="compositionally biased region" description="Polar residues" evidence="1">
    <location>
        <begin position="343"/>
        <end position="355"/>
    </location>
</feature>
<dbReference type="GO" id="GO:0031573">
    <property type="term" value="P:mitotic intra-S DNA damage checkpoint signaling"/>
    <property type="evidence" value="ECO:0007669"/>
    <property type="project" value="TreeGrafter"/>
</dbReference>
<dbReference type="Gene3D" id="3.70.10.10">
    <property type="match status" value="1"/>
</dbReference>
<gene>
    <name evidence="2" type="ORF">BCV69DRAFT_280742</name>
</gene>
<feature type="compositionally biased region" description="Low complexity" evidence="1">
    <location>
        <begin position="442"/>
        <end position="462"/>
    </location>
</feature>
<dbReference type="InterPro" id="IPR007268">
    <property type="entry name" value="Rad9/Ddc1"/>
</dbReference>
<feature type="region of interest" description="Disordered" evidence="1">
    <location>
        <begin position="518"/>
        <end position="642"/>
    </location>
</feature>
<dbReference type="GO" id="GO:0030896">
    <property type="term" value="C:checkpoint clamp complex"/>
    <property type="evidence" value="ECO:0007669"/>
    <property type="project" value="InterPro"/>
</dbReference>
<evidence type="ECO:0000313" key="3">
    <source>
        <dbReference type="Proteomes" id="UP000245942"/>
    </source>
</evidence>